<dbReference type="InterPro" id="IPR051448">
    <property type="entry name" value="CdaR-like_regulators"/>
</dbReference>
<dbReference type="AlphaFoldDB" id="A0A2H1I7F1"/>
<proteinExistence type="predicted"/>
<organism evidence="1 2">
    <name type="scientific">Brevibacterium linens</name>
    <dbReference type="NCBI Taxonomy" id="1703"/>
    <lineage>
        <taxon>Bacteria</taxon>
        <taxon>Bacillati</taxon>
        <taxon>Actinomycetota</taxon>
        <taxon>Actinomycetes</taxon>
        <taxon>Micrococcales</taxon>
        <taxon>Brevibacteriaceae</taxon>
        <taxon>Brevibacterium</taxon>
    </lineage>
</organism>
<dbReference type="SUPFAM" id="SSF55781">
    <property type="entry name" value="GAF domain-like"/>
    <property type="match status" value="1"/>
</dbReference>
<dbReference type="Gene3D" id="3.30.450.40">
    <property type="match status" value="1"/>
</dbReference>
<dbReference type="Proteomes" id="UP000234498">
    <property type="component" value="Unassembled WGS sequence"/>
</dbReference>
<dbReference type="Gene3D" id="1.10.10.2840">
    <property type="entry name" value="PucR C-terminal helix-turn-helix domain"/>
    <property type="match status" value="1"/>
</dbReference>
<dbReference type="SMART" id="SM00065">
    <property type="entry name" value="GAF"/>
    <property type="match status" value="1"/>
</dbReference>
<protein>
    <submittedName>
        <fullName evidence="1">PucR C-terminal helix-turn-helix domain-containing protein</fullName>
    </submittedName>
</protein>
<evidence type="ECO:0000313" key="2">
    <source>
        <dbReference type="Proteomes" id="UP000234498"/>
    </source>
</evidence>
<dbReference type="Pfam" id="PF13556">
    <property type="entry name" value="HTH_30"/>
    <property type="match status" value="1"/>
</dbReference>
<dbReference type="InterPro" id="IPR003018">
    <property type="entry name" value="GAF"/>
</dbReference>
<dbReference type="PANTHER" id="PTHR33744:SF1">
    <property type="entry name" value="DNA-BINDING TRANSCRIPTIONAL ACTIVATOR ADER"/>
    <property type="match status" value="1"/>
</dbReference>
<dbReference type="PANTHER" id="PTHR33744">
    <property type="entry name" value="CARBOHYDRATE DIACID REGULATOR"/>
    <property type="match status" value="1"/>
</dbReference>
<dbReference type="Pfam" id="PF13185">
    <property type="entry name" value="GAF_2"/>
    <property type="match status" value="1"/>
</dbReference>
<name>A0A2H1I7F1_BRELN</name>
<dbReference type="InterPro" id="IPR025736">
    <property type="entry name" value="PucR_C-HTH_dom"/>
</dbReference>
<reference evidence="1 2" key="1">
    <citation type="submission" date="2017-03" db="EMBL/GenBank/DDBJ databases">
        <authorList>
            <person name="Afonso C.L."/>
            <person name="Miller P.J."/>
            <person name="Scott M.A."/>
            <person name="Spackman E."/>
            <person name="Goraichik I."/>
            <person name="Dimitrov K.M."/>
            <person name="Suarez D.L."/>
            <person name="Swayne D.E."/>
        </authorList>
    </citation>
    <scope>NUCLEOTIDE SEQUENCE [LARGE SCALE GENOMIC DNA]</scope>
    <source>
        <strain evidence="1 2">Mu101</strain>
    </source>
</reference>
<dbReference type="InterPro" id="IPR029016">
    <property type="entry name" value="GAF-like_dom_sf"/>
</dbReference>
<sequence>MPGAAEAPSPCDTGLMTEIDDEPGTVSATAVAEIVGTLSRGIDLDRAALARCFEHHPDLIDSFSDLSATMTRWKQKDRERSALLESASELIRVRDTEKLLQKLVDRARTLIGCDIAYLSQYYPETDDLRVQASRGAISANLKELRVPPGVGLAGQVVRDRAAQWTSNYDLTRLPHERRVDSAVKAERMESLLGVPMVVDGEVLGALFAANRYPHDFTTDEITLLSALADHASVVLKTAQLMGDLAEAAQASAEAEETAAAQASTLQRLVEVEEQLTQLVLQGQGVLAVLDAISELLEADVSVVDSGRLDSPNFPADELLFDGITVDNADVRTALSHSRATGRSAQVAGARHLYVASVASHRRQHSALFVRFNDEPADGDANIVAQAAQTLALIRMNEQARADAENRVRGELAVDIIAGTRDLSELEARSRTGSFSLSGPWRLMTIQGDIENDDRIAARLVRVEPRILMTQRSPGITVLLPSAVIRDRPTLDTLFEESGALESSLVIISDTDYDRKQLRTAEDEMWSCIRILNSLGISEGIFPTEDFAPYTAMFGTAPEQTERFMQRMLEPLRRWDRTHSAELLSTLREYFESGMSIRRTATQMSVHVNTVKQRLERADLVLGQEWRTPERAFRLQVALRLEKLKSSF</sequence>
<gene>
    <name evidence="1" type="ORF">BLIN101_00925</name>
</gene>
<dbReference type="OrthoDB" id="8026818at2"/>
<dbReference type="InterPro" id="IPR042070">
    <property type="entry name" value="PucR_C-HTH_sf"/>
</dbReference>
<dbReference type="EMBL" id="FXZA01000002">
    <property type="protein sequence ID" value="SMX71119.1"/>
    <property type="molecule type" value="Genomic_DNA"/>
</dbReference>
<accession>A0A2H1I7F1</accession>
<evidence type="ECO:0000313" key="1">
    <source>
        <dbReference type="EMBL" id="SMX71119.1"/>
    </source>
</evidence>